<dbReference type="EMBL" id="FMYF01000008">
    <property type="protein sequence ID" value="SDB91620.1"/>
    <property type="molecule type" value="Genomic_DNA"/>
</dbReference>
<dbReference type="GO" id="GO:0016747">
    <property type="term" value="F:acyltransferase activity, transferring groups other than amino-acyl groups"/>
    <property type="evidence" value="ECO:0007669"/>
    <property type="project" value="InterPro"/>
</dbReference>
<name>A0A1G6HBH7_9ACTN</name>
<dbReference type="Proteomes" id="UP000199086">
    <property type="component" value="Unassembled WGS sequence"/>
</dbReference>
<dbReference type="SUPFAM" id="SSF55729">
    <property type="entry name" value="Acyl-CoA N-acyltransferases (Nat)"/>
    <property type="match status" value="1"/>
</dbReference>
<dbReference type="RefSeq" id="WP_175557477.1">
    <property type="nucleotide sequence ID" value="NZ_FMYF01000008.1"/>
</dbReference>
<evidence type="ECO:0000313" key="4">
    <source>
        <dbReference type="Proteomes" id="UP000199086"/>
    </source>
</evidence>
<dbReference type="InterPro" id="IPR000182">
    <property type="entry name" value="GNAT_dom"/>
</dbReference>
<dbReference type="InterPro" id="IPR031165">
    <property type="entry name" value="GNAT_YJDJ"/>
</dbReference>
<dbReference type="PROSITE" id="PS51186">
    <property type="entry name" value="GNAT"/>
    <property type="match status" value="1"/>
</dbReference>
<evidence type="ECO:0000259" key="1">
    <source>
        <dbReference type="PROSITE" id="PS51186"/>
    </source>
</evidence>
<dbReference type="InterPro" id="IPR045057">
    <property type="entry name" value="Gcn5-rel_NAT"/>
</dbReference>
<evidence type="ECO:0000313" key="3">
    <source>
        <dbReference type="EMBL" id="SDB91620.1"/>
    </source>
</evidence>
<dbReference type="STRING" id="1577474.GA0111570_10891"/>
<protein>
    <submittedName>
        <fullName evidence="3">Uncharacterized protein</fullName>
    </submittedName>
</protein>
<organism evidence="3 4">
    <name type="scientific">Raineyella antarctica</name>
    <dbReference type="NCBI Taxonomy" id="1577474"/>
    <lineage>
        <taxon>Bacteria</taxon>
        <taxon>Bacillati</taxon>
        <taxon>Actinomycetota</taxon>
        <taxon>Actinomycetes</taxon>
        <taxon>Propionibacteriales</taxon>
        <taxon>Propionibacteriaceae</taxon>
        <taxon>Raineyella</taxon>
    </lineage>
</organism>
<feature type="domain" description="N-acetyltransferase" evidence="2">
    <location>
        <begin position="5"/>
        <end position="90"/>
    </location>
</feature>
<keyword evidence="4" id="KW-1185">Reference proteome</keyword>
<dbReference type="Pfam" id="PF14542">
    <property type="entry name" value="Acetyltransf_CG"/>
    <property type="match status" value="1"/>
</dbReference>
<gene>
    <name evidence="3" type="ORF">GA0111570_10891</name>
</gene>
<dbReference type="PANTHER" id="PTHR31435">
    <property type="entry name" value="PROTEIN NATD1"/>
    <property type="match status" value="1"/>
</dbReference>
<proteinExistence type="predicted"/>
<evidence type="ECO:0000259" key="2">
    <source>
        <dbReference type="PROSITE" id="PS51729"/>
    </source>
</evidence>
<dbReference type="InterPro" id="IPR016181">
    <property type="entry name" value="Acyl_CoA_acyltransferase"/>
</dbReference>
<dbReference type="PROSITE" id="PS51729">
    <property type="entry name" value="GNAT_YJDJ"/>
    <property type="match status" value="1"/>
</dbReference>
<feature type="domain" description="N-acetyltransferase" evidence="1">
    <location>
        <begin position="1"/>
        <end position="90"/>
    </location>
</feature>
<reference evidence="3 4" key="1">
    <citation type="submission" date="2016-06" db="EMBL/GenBank/DDBJ databases">
        <authorList>
            <person name="Olsen C.W."/>
            <person name="Carey S."/>
            <person name="Hinshaw L."/>
            <person name="Karasin A.I."/>
        </authorList>
    </citation>
    <scope>NUCLEOTIDE SEQUENCE [LARGE SCALE GENOMIC DNA]</scope>
    <source>
        <strain evidence="3 4">LZ-22</strain>
    </source>
</reference>
<dbReference type="AlphaFoldDB" id="A0A1G6HBH7"/>
<dbReference type="PANTHER" id="PTHR31435:SF10">
    <property type="entry name" value="BSR4717 PROTEIN"/>
    <property type="match status" value="1"/>
</dbReference>
<dbReference type="Gene3D" id="3.40.630.30">
    <property type="match status" value="1"/>
</dbReference>
<accession>A0A1G6HBH7</accession>
<sequence>MPTFTHQPDQNRYQAILGDDVVGTLDYSLAGKKLVIESTHTHNDFRGQGIARRLTRHVFDEARTRGLVVDPKCSYAKLFIDQHPEYSDVL</sequence>
<dbReference type="CDD" id="cd04301">
    <property type="entry name" value="NAT_SF"/>
    <property type="match status" value="1"/>
</dbReference>